<dbReference type="Gene3D" id="1.10.357.10">
    <property type="entry name" value="Tetracycline Repressor, domain 2"/>
    <property type="match status" value="1"/>
</dbReference>
<dbReference type="InterPro" id="IPR009057">
    <property type="entry name" value="Homeodomain-like_sf"/>
</dbReference>
<dbReference type="InterPro" id="IPR036271">
    <property type="entry name" value="Tet_transcr_reg_TetR-rel_C_sf"/>
</dbReference>
<evidence type="ECO:0000256" key="3">
    <source>
        <dbReference type="ARBA" id="ARBA00023163"/>
    </source>
</evidence>
<keyword evidence="8" id="KW-1185">Reference proteome</keyword>
<gene>
    <name evidence="7" type="ORF">ACFSOX_19245</name>
</gene>
<keyword evidence="1" id="KW-0805">Transcription regulation</keyword>
<dbReference type="RefSeq" id="WP_378479440.1">
    <property type="nucleotide sequence ID" value="NZ_JBHUIW010000026.1"/>
</dbReference>
<dbReference type="SUPFAM" id="SSF46689">
    <property type="entry name" value="Homeodomain-like"/>
    <property type="match status" value="1"/>
</dbReference>
<dbReference type="Pfam" id="PF13305">
    <property type="entry name" value="TetR_C_33"/>
    <property type="match status" value="1"/>
</dbReference>
<dbReference type="InterPro" id="IPR050109">
    <property type="entry name" value="HTH-type_TetR-like_transc_reg"/>
</dbReference>
<accession>A0ABW5APZ6</accession>
<dbReference type="Pfam" id="PF00440">
    <property type="entry name" value="TetR_N"/>
    <property type="match status" value="1"/>
</dbReference>
<keyword evidence="3" id="KW-0804">Transcription</keyword>
<evidence type="ECO:0000256" key="5">
    <source>
        <dbReference type="SAM" id="MobiDB-lite"/>
    </source>
</evidence>
<evidence type="ECO:0000256" key="2">
    <source>
        <dbReference type="ARBA" id="ARBA00023125"/>
    </source>
</evidence>
<protein>
    <submittedName>
        <fullName evidence="7">TetR/AcrR family transcriptional regulator</fullName>
    </submittedName>
</protein>
<evidence type="ECO:0000256" key="4">
    <source>
        <dbReference type="PROSITE-ProRule" id="PRU00335"/>
    </source>
</evidence>
<sequence>MSWSKSGRDGSERDGASGDAPRGYHHGNLKEALIRAALELIAQKGPAGFTFAEAARWAGVSPAAPYRHFRDRDELMADVARRGFEAFEQALARAWDAGRPTPSAALDRLGKAYLGFARSEPAYYAAMFEAGVRPDATPELRAAGDRAFGVLRAACEALAATLPGPARPPSLMMALHIWSMAHGIAALFGRGDAARRPVPMSPEDLLEAGVLVYLQGLGLRPPG</sequence>
<organism evidence="7 8">
    <name type="scientific">Rhodoplanes azumiensis</name>
    <dbReference type="NCBI Taxonomy" id="1897628"/>
    <lineage>
        <taxon>Bacteria</taxon>
        <taxon>Pseudomonadati</taxon>
        <taxon>Pseudomonadota</taxon>
        <taxon>Alphaproteobacteria</taxon>
        <taxon>Hyphomicrobiales</taxon>
        <taxon>Nitrobacteraceae</taxon>
        <taxon>Rhodoplanes</taxon>
    </lineage>
</organism>
<dbReference type="PROSITE" id="PS50977">
    <property type="entry name" value="HTH_TETR_2"/>
    <property type="match status" value="1"/>
</dbReference>
<feature type="DNA-binding region" description="H-T-H motif" evidence="4">
    <location>
        <begin position="50"/>
        <end position="69"/>
    </location>
</feature>
<proteinExistence type="predicted"/>
<comment type="caution">
    <text evidence="7">The sequence shown here is derived from an EMBL/GenBank/DDBJ whole genome shotgun (WGS) entry which is preliminary data.</text>
</comment>
<dbReference type="PRINTS" id="PR00455">
    <property type="entry name" value="HTHTETR"/>
</dbReference>
<name>A0ABW5APZ6_9BRAD</name>
<evidence type="ECO:0000259" key="6">
    <source>
        <dbReference type="PROSITE" id="PS50977"/>
    </source>
</evidence>
<feature type="domain" description="HTH tetR-type" evidence="6">
    <location>
        <begin position="27"/>
        <end position="87"/>
    </location>
</feature>
<feature type="region of interest" description="Disordered" evidence="5">
    <location>
        <begin position="1"/>
        <end position="24"/>
    </location>
</feature>
<evidence type="ECO:0000256" key="1">
    <source>
        <dbReference type="ARBA" id="ARBA00023015"/>
    </source>
</evidence>
<evidence type="ECO:0000313" key="8">
    <source>
        <dbReference type="Proteomes" id="UP001597314"/>
    </source>
</evidence>
<dbReference type="PANTHER" id="PTHR30055:SF220">
    <property type="entry name" value="TETR-FAMILY REGULATORY PROTEIN"/>
    <property type="match status" value="1"/>
</dbReference>
<dbReference type="PANTHER" id="PTHR30055">
    <property type="entry name" value="HTH-TYPE TRANSCRIPTIONAL REGULATOR RUTR"/>
    <property type="match status" value="1"/>
</dbReference>
<reference evidence="8" key="1">
    <citation type="journal article" date="2019" name="Int. J. Syst. Evol. Microbiol.">
        <title>The Global Catalogue of Microorganisms (GCM) 10K type strain sequencing project: providing services to taxonomists for standard genome sequencing and annotation.</title>
        <authorList>
            <consortium name="The Broad Institute Genomics Platform"/>
            <consortium name="The Broad Institute Genome Sequencing Center for Infectious Disease"/>
            <person name="Wu L."/>
            <person name="Ma J."/>
        </authorList>
    </citation>
    <scope>NUCLEOTIDE SEQUENCE [LARGE SCALE GENOMIC DNA]</scope>
    <source>
        <strain evidence="8">CGMCC 1.6774</strain>
    </source>
</reference>
<keyword evidence="2 4" id="KW-0238">DNA-binding</keyword>
<dbReference type="InterPro" id="IPR025996">
    <property type="entry name" value="MT1864/Rv1816-like_C"/>
</dbReference>
<feature type="compositionally biased region" description="Basic and acidic residues" evidence="5">
    <location>
        <begin position="1"/>
        <end position="16"/>
    </location>
</feature>
<dbReference type="SUPFAM" id="SSF48498">
    <property type="entry name" value="Tetracyclin repressor-like, C-terminal domain"/>
    <property type="match status" value="1"/>
</dbReference>
<dbReference type="Proteomes" id="UP001597314">
    <property type="component" value="Unassembled WGS sequence"/>
</dbReference>
<dbReference type="InterPro" id="IPR001647">
    <property type="entry name" value="HTH_TetR"/>
</dbReference>
<evidence type="ECO:0000313" key="7">
    <source>
        <dbReference type="EMBL" id="MFD2184295.1"/>
    </source>
</evidence>
<dbReference type="EMBL" id="JBHUIW010000026">
    <property type="protein sequence ID" value="MFD2184295.1"/>
    <property type="molecule type" value="Genomic_DNA"/>
</dbReference>